<gene>
    <name evidence="2" type="ORF">OsJ_18404</name>
</gene>
<dbReference type="Proteomes" id="UP000007752">
    <property type="component" value="Chromosome 5"/>
</dbReference>
<dbReference type="EMBL" id="CM000142">
    <property type="protein sequence ID" value="EEE63587.1"/>
    <property type="molecule type" value="Genomic_DNA"/>
</dbReference>
<proteinExistence type="predicted"/>
<feature type="compositionally biased region" description="Pro residues" evidence="1">
    <location>
        <begin position="91"/>
        <end position="101"/>
    </location>
</feature>
<sequence>MSRRLLGWLIPLSVGWYGGWKTARHLSEVEKLAEAAAPKPMARLLREYVFNGGAEARRAKQLDNDVREVSRLVAEVRELAVDIKRQRPPAAQLPPPPPPQGSPSRPSS</sequence>
<accession>B9FI23</accession>
<reference evidence="2" key="1">
    <citation type="journal article" date="2005" name="PLoS Biol.">
        <title>The genomes of Oryza sativa: a history of duplications.</title>
        <authorList>
            <person name="Yu J."/>
            <person name="Wang J."/>
            <person name="Lin W."/>
            <person name="Li S."/>
            <person name="Li H."/>
            <person name="Zhou J."/>
            <person name="Ni P."/>
            <person name="Dong W."/>
            <person name="Hu S."/>
            <person name="Zeng C."/>
            <person name="Zhang J."/>
            <person name="Zhang Y."/>
            <person name="Li R."/>
            <person name="Xu Z."/>
            <person name="Li S."/>
            <person name="Li X."/>
            <person name="Zheng H."/>
            <person name="Cong L."/>
            <person name="Lin L."/>
            <person name="Yin J."/>
            <person name="Geng J."/>
            <person name="Li G."/>
            <person name="Shi J."/>
            <person name="Liu J."/>
            <person name="Lv H."/>
            <person name="Li J."/>
            <person name="Wang J."/>
            <person name="Deng Y."/>
            <person name="Ran L."/>
            <person name="Shi X."/>
            <person name="Wang X."/>
            <person name="Wu Q."/>
            <person name="Li C."/>
            <person name="Ren X."/>
            <person name="Wang J."/>
            <person name="Wang X."/>
            <person name="Li D."/>
            <person name="Liu D."/>
            <person name="Zhang X."/>
            <person name="Ji Z."/>
            <person name="Zhao W."/>
            <person name="Sun Y."/>
            <person name="Zhang Z."/>
            <person name="Bao J."/>
            <person name="Han Y."/>
            <person name="Dong L."/>
            <person name="Ji J."/>
            <person name="Chen P."/>
            <person name="Wu S."/>
            <person name="Liu J."/>
            <person name="Xiao Y."/>
            <person name="Bu D."/>
            <person name="Tan J."/>
            <person name="Yang L."/>
            <person name="Ye C."/>
            <person name="Zhang J."/>
            <person name="Xu J."/>
            <person name="Zhou Y."/>
            <person name="Yu Y."/>
            <person name="Zhang B."/>
            <person name="Zhuang S."/>
            <person name="Wei H."/>
            <person name="Liu B."/>
            <person name="Lei M."/>
            <person name="Yu H."/>
            <person name="Li Y."/>
            <person name="Xu H."/>
            <person name="Wei S."/>
            <person name="He X."/>
            <person name="Fang L."/>
            <person name="Zhang Z."/>
            <person name="Zhang Y."/>
            <person name="Huang X."/>
            <person name="Su Z."/>
            <person name="Tong W."/>
            <person name="Li J."/>
            <person name="Tong Z."/>
            <person name="Li S."/>
            <person name="Ye J."/>
            <person name="Wang L."/>
            <person name="Fang L."/>
            <person name="Lei T."/>
            <person name="Chen C."/>
            <person name="Chen H."/>
            <person name="Xu Z."/>
            <person name="Li H."/>
            <person name="Huang H."/>
            <person name="Zhang F."/>
            <person name="Xu H."/>
            <person name="Li N."/>
            <person name="Zhao C."/>
            <person name="Li S."/>
            <person name="Dong L."/>
            <person name="Huang Y."/>
            <person name="Li L."/>
            <person name="Xi Y."/>
            <person name="Qi Q."/>
            <person name="Li W."/>
            <person name="Zhang B."/>
            <person name="Hu W."/>
            <person name="Zhang Y."/>
            <person name="Tian X."/>
            <person name="Jiao Y."/>
            <person name="Liang X."/>
            <person name="Jin J."/>
            <person name="Gao L."/>
            <person name="Zheng W."/>
            <person name="Hao B."/>
            <person name="Liu S."/>
            <person name="Wang W."/>
            <person name="Yuan L."/>
            <person name="Cao M."/>
            <person name="McDermott J."/>
            <person name="Samudrala R."/>
            <person name="Wang J."/>
            <person name="Wong G.K."/>
            <person name="Yang H."/>
        </authorList>
    </citation>
    <scope>NUCLEOTIDE SEQUENCE [LARGE SCALE GENOMIC DNA]</scope>
</reference>
<name>B9FI23_ORYSJ</name>
<organism evidence="2">
    <name type="scientific">Oryza sativa subsp. japonica</name>
    <name type="common">Rice</name>
    <dbReference type="NCBI Taxonomy" id="39947"/>
    <lineage>
        <taxon>Eukaryota</taxon>
        <taxon>Viridiplantae</taxon>
        <taxon>Streptophyta</taxon>
        <taxon>Embryophyta</taxon>
        <taxon>Tracheophyta</taxon>
        <taxon>Spermatophyta</taxon>
        <taxon>Magnoliopsida</taxon>
        <taxon>Liliopsida</taxon>
        <taxon>Poales</taxon>
        <taxon>Poaceae</taxon>
        <taxon>BOP clade</taxon>
        <taxon>Oryzoideae</taxon>
        <taxon>Oryzeae</taxon>
        <taxon>Oryzinae</taxon>
        <taxon>Oryza</taxon>
        <taxon>Oryza sativa</taxon>
    </lineage>
</organism>
<protein>
    <submittedName>
        <fullName evidence="2">Uncharacterized protein</fullName>
    </submittedName>
</protein>
<reference evidence="2" key="2">
    <citation type="submission" date="2008-12" db="EMBL/GenBank/DDBJ databases">
        <title>Improved gene annotation of the rice (Oryza sativa) genomes.</title>
        <authorList>
            <person name="Wang J."/>
            <person name="Li R."/>
            <person name="Fan W."/>
            <person name="Huang Q."/>
            <person name="Zhang J."/>
            <person name="Zhou Y."/>
            <person name="Hu Y."/>
            <person name="Zi S."/>
            <person name="Li J."/>
            <person name="Ni P."/>
            <person name="Zheng H."/>
            <person name="Zhang Y."/>
            <person name="Zhao M."/>
            <person name="Hao Q."/>
            <person name="McDermott J."/>
            <person name="Samudrala R."/>
            <person name="Kristiansen K."/>
            <person name="Wong G.K.-S."/>
        </authorList>
    </citation>
    <scope>NUCLEOTIDE SEQUENCE</scope>
</reference>
<feature type="region of interest" description="Disordered" evidence="1">
    <location>
        <begin position="84"/>
        <end position="108"/>
    </location>
</feature>
<evidence type="ECO:0000256" key="1">
    <source>
        <dbReference type="SAM" id="MobiDB-lite"/>
    </source>
</evidence>
<dbReference type="AlphaFoldDB" id="B9FI23"/>
<evidence type="ECO:0000313" key="2">
    <source>
        <dbReference type="EMBL" id="EEE63587.1"/>
    </source>
</evidence>